<keyword evidence="2 5" id="KW-0812">Transmembrane</keyword>
<dbReference type="Gene3D" id="1.20.1250.20">
    <property type="entry name" value="MFS general substrate transporter like domains"/>
    <property type="match status" value="1"/>
</dbReference>
<evidence type="ECO:0000256" key="5">
    <source>
        <dbReference type="SAM" id="Phobius"/>
    </source>
</evidence>
<dbReference type="EMBL" id="JAZAVK010000076">
    <property type="protein sequence ID" value="KAK7425782.1"/>
    <property type="molecule type" value="Genomic_DNA"/>
</dbReference>
<evidence type="ECO:0000313" key="8">
    <source>
        <dbReference type="Proteomes" id="UP001498421"/>
    </source>
</evidence>
<dbReference type="InterPro" id="IPR020846">
    <property type="entry name" value="MFS_dom"/>
</dbReference>
<reference evidence="7 8" key="1">
    <citation type="journal article" date="2025" name="Microbiol. Resour. Announc.">
        <title>Draft genome sequences for Neonectria magnoliae and Neonectria punicea, canker pathogens of Liriodendron tulipifera and Acer saccharum in West Virginia.</title>
        <authorList>
            <person name="Petronek H.M."/>
            <person name="Kasson M.T."/>
            <person name="Metheny A.M."/>
            <person name="Stauder C.M."/>
            <person name="Lovett B."/>
            <person name="Lynch S.C."/>
            <person name="Garnas J.R."/>
            <person name="Kasson L.R."/>
            <person name="Stajich J.E."/>
        </authorList>
    </citation>
    <scope>NUCLEOTIDE SEQUENCE [LARGE SCALE GENOMIC DNA]</scope>
    <source>
        <strain evidence="7 8">NRRL 64651</strain>
    </source>
</reference>
<dbReference type="InterPro" id="IPR036259">
    <property type="entry name" value="MFS_trans_sf"/>
</dbReference>
<dbReference type="PROSITE" id="PS50850">
    <property type="entry name" value="MFS"/>
    <property type="match status" value="1"/>
</dbReference>
<protein>
    <recommendedName>
        <fullName evidence="6">Major facilitator superfamily (MFS) profile domain-containing protein</fullName>
    </recommendedName>
</protein>
<evidence type="ECO:0000256" key="1">
    <source>
        <dbReference type="ARBA" id="ARBA00004141"/>
    </source>
</evidence>
<keyword evidence="3 5" id="KW-1133">Transmembrane helix</keyword>
<feature type="transmembrane region" description="Helical" evidence="5">
    <location>
        <begin position="6"/>
        <end position="23"/>
    </location>
</feature>
<keyword evidence="8" id="KW-1185">Reference proteome</keyword>
<proteinExistence type="predicted"/>
<dbReference type="Proteomes" id="UP001498421">
    <property type="component" value="Unassembled WGS sequence"/>
</dbReference>
<dbReference type="Pfam" id="PF00083">
    <property type="entry name" value="Sugar_tr"/>
    <property type="match status" value="1"/>
</dbReference>
<name>A0ABR1HXW9_9HYPO</name>
<organism evidence="7 8">
    <name type="scientific">Neonectria magnoliae</name>
    <dbReference type="NCBI Taxonomy" id="2732573"/>
    <lineage>
        <taxon>Eukaryota</taxon>
        <taxon>Fungi</taxon>
        <taxon>Dikarya</taxon>
        <taxon>Ascomycota</taxon>
        <taxon>Pezizomycotina</taxon>
        <taxon>Sordariomycetes</taxon>
        <taxon>Hypocreomycetidae</taxon>
        <taxon>Hypocreales</taxon>
        <taxon>Nectriaceae</taxon>
        <taxon>Neonectria</taxon>
    </lineage>
</organism>
<evidence type="ECO:0000259" key="6">
    <source>
        <dbReference type="PROSITE" id="PS50850"/>
    </source>
</evidence>
<keyword evidence="4 5" id="KW-0472">Membrane</keyword>
<gene>
    <name evidence="7" type="ORF">QQZ08_007758</name>
</gene>
<comment type="subcellular location">
    <subcellularLocation>
        <location evidence="1">Membrane</location>
        <topology evidence="1">Multi-pass membrane protein</topology>
    </subcellularLocation>
</comment>
<evidence type="ECO:0000313" key="7">
    <source>
        <dbReference type="EMBL" id="KAK7425782.1"/>
    </source>
</evidence>
<sequence>MTRPVAINGGMVGQIVGLCINGWISDRFGYRKSILGPQCLMIALIFILFFAQNIQTILAGKLLPGIP</sequence>
<evidence type="ECO:0000256" key="4">
    <source>
        <dbReference type="ARBA" id="ARBA00023136"/>
    </source>
</evidence>
<feature type="domain" description="Major facilitator superfamily (MFS) profile" evidence="6">
    <location>
        <begin position="1"/>
        <end position="67"/>
    </location>
</feature>
<comment type="caution">
    <text evidence="7">The sequence shown here is derived from an EMBL/GenBank/DDBJ whole genome shotgun (WGS) entry which is preliminary data.</text>
</comment>
<accession>A0ABR1HXW9</accession>
<dbReference type="SUPFAM" id="SSF103473">
    <property type="entry name" value="MFS general substrate transporter"/>
    <property type="match status" value="1"/>
</dbReference>
<feature type="transmembrane region" description="Helical" evidence="5">
    <location>
        <begin position="35"/>
        <end position="54"/>
    </location>
</feature>
<dbReference type="InterPro" id="IPR005828">
    <property type="entry name" value="MFS_sugar_transport-like"/>
</dbReference>
<evidence type="ECO:0000256" key="3">
    <source>
        <dbReference type="ARBA" id="ARBA00022989"/>
    </source>
</evidence>
<evidence type="ECO:0000256" key="2">
    <source>
        <dbReference type="ARBA" id="ARBA00022692"/>
    </source>
</evidence>